<evidence type="ECO:0000313" key="1">
    <source>
        <dbReference type="EMBL" id="KAH7010886.1"/>
    </source>
</evidence>
<comment type="caution">
    <text evidence="1">The sequence shown here is derived from an EMBL/GenBank/DDBJ whole genome shotgun (WGS) entry which is preliminary data.</text>
</comment>
<name>A0A9P8XQ92_9PEZI</name>
<dbReference type="GeneID" id="70187186"/>
<evidence type="ECO:0000313" key="2">
    <source>
        <dbReference type="Proteomes" id="UP000756346"/>
    </source>
</evidence>
<organism evidence="1 2">
    <name type="scientific">Microdochium trichocladiopsis</name>
    <dbReference type="NCBI Taxonomy" id="1682393"/>
    <lineage>
        <taxon>Eukaryota</taxon>
        <taxon>Fungi</taxon>
        <taxon>Dikarya</taxon>
        <taxon>Ascomycota</taxon>
        <taxon>Pezizomycotina</taxon>
        <taxon>Sordariomycetes</taxon>
        <taxon>Xylariomycetidae</taxon>
        <taxon>Xylariales</taxon>
        <taxon>Microdochiaceae</taxon>
        <taxon>Microdochium</taxon>
    </lineage>
</organism>
<dbReference type="AlphaFoldDB" id="A0A9P8XQ92"/>
<accession>A0A9P8XQ92</accession>
<keyword evidence="2" id="KW-1185">Reference proteome</keyword>
<dbReference type="Proteomes" id="UP000756346">
    <property type="component" value="Unassembled WGS sequence"/>
</dbReference>
<dbReference type="EMBL" id="JAGTJQ010000016">
    <property type="protein sequence ID" value="KAH7010886.1"/>
    <property type="molecule type" value="Genomic_DNA"/>
</dbReference>
<protein>
    <submittedName>
        <fullName evidence="1">Uncharacterized protein</fullName>
    </submittedName>
</protein>
<sequence>MRDAASDVIAEWCSQDWARDPALSRLVPELGEIEKEVKDLSPSKLRERLDSLVTDWMELGLYEGRERSNTGILSQCKTMASTFLLVVRYIFKNIEHVGDENLVTWYTISMAIDRLVIESRCPDYAGKRDTPWNWLQRQREWAERQPEASRFQRYYDAIMHNRFIEVESDFEEELERIENQQQKYRDAGIQILTTEVTTLENPETTKDSQRTSQVDSEWFWEPGWSLAKATESWKAKGLQDELINDFKRDGWIYQQFLVCLIAYISQQDFKSSRSPLLFARCQMWKKPIDQLVPIENLGYDYVYSFFNNIDTRVTYKPSKLRSMEWTWSNGNWAWNAYIDSNGRNSLVNPNAVLFENGAKLHVDNLDDGGKAVIELPPNATVYEVICQINSFYTMEIEAPKGLDEAGRYYSHRWERHPIEVGGFKKYRSRLDGGEYWKLEDA</sequence>
<gene>
    <name evidence="1" type="ORF">B0I36DRAFT_356480</name>
</gene>
<reference evidence="1" key="1">
    <citation type="journal article" date="2021" name="Nat. Commun.">
        <title>Genetic determinants of endophytism in the Arabidopsis root mycobiome.</title>
        <authorList>
            <person name="Mesny F."/>
            <person name="Miyauchi S."/>
            <person name="Thiergart T."/>
            <person name="Pickel B."/>
            <person name="Atanasova L."/>
            <person name="Karlsson M."/>
            <person name="Huettel B."/>
            <person name="Barry K.W."/>
            <person name="Haridas S."/>
            <person name="Chen C."/>
            <person name="Bauer D."/>
            <person name="Andreopoulos W."/>
            <person name="Pangilinan J."/>
            <person name="LaButti K."/>
            <person name="Riley R."/>
            <person name="Lipzen A."/>
            <person name="Clum A."/>
            <person name="Drula E."/>
            <person name="Henrissat B."/>
            <person name="Kohler A."/>
            <person name="Grigoriev I.V."/>
            <person name="Martin F.M."/>
            <person name="Hacquard S."/>
        </authorList>
    </citation>
    <scope>NUCLEOTIDE SEQUENCE</scope>
    <source>
        <strain evidence="1">MPI-CAGE-CH-0230</strain>
    </source>
</reference>
<proteinExistence type="predicted"/>
<dbReference type="RefSeq" id="XP_046004371.1">
    <property type="nucleotide sequence ID" value="XM_046157640.1"/>
</dbReference>